<evidence type="ECO:0000313" key="2">
    <source>
        <dbReference type="EMBL" id="GGL73441.1"/>
    </source>
</evidence>
<reference evidence="2" key="1">
    <citation type="journal article" date="2014" name="Int. J. Syst. Evol. Microbiol.">
        <title>Complete genome sequence of Corynebacterium casei LMG S-19264T (=DSM 44701T), isolated from a smear-ripened cheese.</title>
        <authorList>
            <consortium name="US DOE Joint Genome Institute (JGI-PGF)"/>
            <person name="Walter F."/>
            <person name="Albersmeier A."/>
            <person name="Kalinowski J."/>
            <person name="Ruckert C."/>
        </authorList>
    </citation>
    <scope>NUCLEOTIDE SEQUENCE</scope>
    <source>
        <strain evidence="2">JCM 19596</strain>
    </source>
</reference>
<evidence type="ECO:0000256" key="1">
    <source>
        <dbReference type="SAM" id="Phobius"/>
    </source>
</evidence>
<name>A0A830FR68_9EURY</name>
<evidence type="ECO:0000313" key="3">
    <source>
        <dbReference type="Proteomes" id="UP000607197"/>
    </source>
</evidence>
<dbReference type="Proteomes" id="UP000607197">
    <property type="component" value="Unassembled WGS sequence"/>
</dbReference>
<protein>
    <submittedName>
        <fullName evidence="2">Uncharacterized protein</fullName>
    </submittedName>
</protein>
<gene>
    <name evidence="2" type="ORF">GCM10009039_34430</name>
</gene>
<keyword evidence="1" id="KW-0472">Membrane</keyword>
<dbReference type="RefSeq" id="WP_188981054.1">
    <property type="nucleotide sequence ID" value="NZ_BMPG01000010.1"/>
</dbReference>
<feature type="transmembrane region" description="Helical" evidence="1">
    <location>
        <begin position="17"/>
        <end position="33"/>
    </location>
</feature>
<dbReference type="AlphaFoldDB" id="A0A830FR68"/>
<accession>A0A830FR68</accession>
<keyword evidence="1" id="KW-1133">Transmembrane helix</keyword>
<organism evidence="2 3">
    <name type="scientific">Halocalculus aciditolerans</name>
    <dbReference type="NCBI Taxonomy" id="1383812"/>
    <lineage>
        <taxon>Archaea</taxon>
        <taxon>Methanobacteriati</taxon>
        <taxon>Methanobacteriota</taxon>
        <taxon>Stenosarchaea group</taxon>
        <taxon>Halobacteria</taxon>
        <taxon>Halobacteriales</taxon>
        <taxon>Halobacteriaceae</taxon>
        <taxon>Halocalculus</taxon>
    </lineage>
</organism>
<reference evidence="2" key="2">
    <citation type="submission" date="2020-09" db="EMBL/GenBank/DDBJ databases">
        <authorList>
            <person name="Sun Q."/>
            <person name="Ohkuma M."/>
        </authorList>
    </citation>
    <scope>NUCLEOTIDE SEQUENCE</scope>
    <source>
        <strain evidence="2">JCM 19596</strain>
    </source>
</reference>
<feature type="transmembrane region" description="Helical" evidence="1">
    <location>
        <begin position="94"/>
        <end position="113"/>
    </location>
</feature>
<proteinExistence type="predicted"/>
<keyword evidence="1" id="KW-0812">Transmembrane</keyword>
<comment type="caution">
    <text evidence="2">The sequence shown here is derived from an EMBL/GenBank/DDBJ whole genome shotgun (WGS) entry which is preliminary data.</text>
</comment>
<dbReference type="EMBL" id="BMPG01000010">
    <property type="protein sequence ID" value="GGL73441.1"/>
    <property type="molecule type" value="Genomic_DNA"/>
</dbReference>
<keyword evidence="3" id="KW-1185">Reference proteome</keyword>
<feature type="transmembrane region" description="Helical" evidence="1">
    <location>
        <begin position="54"/>
        <end position="74"/>
    </location>
</feature>
<sequence length="117" mass="11776">MSSSETDESEWTNSDGSFAWSAIVGSLAAAWGLSAAEGVSDAVEAFYSSMTSQIIAVATFQADLMGSLLTGYAAGPDAAWSEAAAFASTLGPVGILFIAAEALVVVGIIGSGVDRFV</sequence>